<dbReference type="InterPro" id="IPR008278">
    <property type="entry name" value="4-PPantetheinyl_Trfase_dom"/>
</dbReference>
<evidence type="ECO:0000313" key="5">
    <source>
        <dbReference type="Proteomes" id="UP001500279"/>
    </source>
</evidence>
<name>A0ABN1KE15_9BURK</name>
<keyword evidence="5" id="KW-1185">Reference proteome</keyword>
<proteinExistence type="inferred from homology"/>
<dbReference type="RefSeq" id="WP_141286802.1">
    <property type="nucleotide sequence ID" value="NZ_BAAAEW010000036.1"/>
</dbReference>
<comment type="similarity">
    <text evidence="1">Belongs to the P-Pant transferase superfamily. Gsp/Sfp/HetI/AcpT family.</text>
</comment>
<dbReference type="Proteomes" id="UP001500279">
    <property type="component" value="Unassembled WGS sequence"/>
</dbReference>
<dbReference type="EMBL" id="BAAAEW010000036">
    <property type="protein sequence ID" value="GAA0763301.1"/>
    <property type="molecule type" value="Genomic_DNA"/>
</dbReference>
<evidence type="ECO:0000259" key="3">
    <source>
        <dbReference type="Pfam" id="PF01648"/>
    </source>
</evidence>
<comment type="caution">
    <text evidence="4">The sequence shown here is derived from an EMBL/GenBank/DDBJ whole genome shotgun (WGS) entry which is preliminary data.</text>
</comment>
<evidence type="ECO:0000256" key="1">
    <source>
        <dbReference type="ARBA" id="ARBA00010990"/>
    </source>
</evidence>
<dbReference type="InterPro" id="IPR037143">
    <property type="entry name" value="4-PPantetheinyl_Trfase_dom_sf"/>
</dbReference>
<dbReference type="PANTHER" id="PTHR12215">
    <property type="entry name" value="PHOSPHOPANTETHEINE TRANSFERASE"/>
    <property type="match status" value="1"/>
</dbReference>
<dbReference type="PANTHER" id="PTHR12215:SF10">
    <property type="entry name" value="L-AMINOADIPATE-SEMIALDEHYDE DEHYDROGENASE-PHOSPHOPANTETHEINYL TRANSFERASE"/>
    <property type="match status" value="1"/>
</dbReference>
<protein>
    <recommendedName>
        <fullName evidence="3">4'-phosphopantetheinyl transferase domain-containing protein</fullName>
    </recommendedName>
</protein>
<evidence type="ECO:0000313" key="4">
    <source>
        <dbReference type="EMBL" id="GAA0763301.1"/>
    </source>
</evidence>
<dbReference type="InterPro" id="IPR050559">
    <property type="entry name" value="P-Pant_transferase_sf"/>
</dbReference>
<organism evidence="4 5">
    <name type="scientific">Ideonella azotifigens</name>
    <dbReference type="NCBI Taxonomy" id="513160"/>
    <lineage>
        <taxon>Bacteria</taxon>
        <taxon>Pseudomonadati</taxon>
        <taxon>Pseudomonadota</taxon>
        <taxon>Betaproteobacteria</taxon>
        <taxon>Burkholderiales</taxon>
        <taxon>Sphaerotilaceae</taxon>
        <taxon>Ideonella</taxon>
    </lineage>
</organism>
<accession>A0ABN1KE15</accession>
<gene>
    <name evidence="4" type="ORF">GCM10009107_48450</name>
</gene>
<sequence length="275" mass="29521">MNASRAEPAQGFLLSPAVGGLGADPRWEHSEAGPTSFGISTITVASTVLWQDARLVCDQALGRGCAFVAILHEAGDFADEHVLADADRQRAMRYRQAGDRKNFVLGRTMVHHLVRPRGALVPCAFSFGVHGKPFLPGLPAFNLSHSAEWVACAVSPGESVGIDVEAFLRLGDHRDLLAGTTHPAERLAIARAEPDEQPALFKRCWTRKEAVLKATGKGLSDDLCAIDVGLAERQPLVGDPASLRLVDLLVGDDRVTACLALEKWVPGVVVMHVSR</sequence>
<feature type="domain" description="4'-phosphopantetheinyl transferase" evidence="3">
    <location>
        <begin position="159"/>
        <end position="231"/>
    </location>
</feature>
<evidence type="ECO:0000256" key="2">
    <source>
        <dbReference type="ARBA" id="ARBA00022679"/>
    </source>
</evidence>
<reference evidence="4 5" key="1">
    <citation type="journal article" date="2019" name="Int. J. Syst. Evol. Microbiol.">
        <title>The Global Catalogue of Microorganisms (GCM) 10K type strain sequencing project: providing services to taxonomists for standard genome sequencing and annotation.</title>
        <authorList>
            <consortium name="The Broad Institute Genomics Platform"/>
            <consortium name="The Broad Institute Genome Sequencing Center for Infectious Disease"/>
            <person name="Wu L."/>
            <person name="Ma J."/>
        </authorList>
    </citation>
    <scope>NUCLEOTIDE SEQUENCE [LARGE SCALE GENOMIC DNA]</scope>
    <source>
        <strain evidence="4 5">JCM 15503</strain>
    </source>
</reference>
<keyword evidence="2" id="KW-0808">Transferase</keyword>
<dbReference type="Gene3D" id="3.90.470.20">
    <property type="entry name" value="4'-phosphopantetheinyl transferase domain"/>
    <property type="match status" value="2"/>
</dbReference>
<dbReference type="Pfam" id="PF01648">
    <property type="entry name" value="ACPS"/>
    <property type="match status" value="1"/>
</dbReference>
<dbReference type="SUPFAM" id="SSF56214">
    <property type="entry name" value="4'-phosphopantetheinyl transferase"/>
    <property type="match status" value="2"/>
</dbReference>